<evidence type="ECO:0000256" key="2">
    <source>
        <dbReference type="ARBA" id="ARBA00023054"/>
    </source>
</evidence>
<dbReference type="RefSeq" id="XP_017543197.1">
    <property type="nucleotide sequence ID" value="XM_017687708.2"/>
</dbReference>
<dbReference type="OrthoDB" id="10254794at2759"/>
<evidence type="ECO:0000256" key="5">
    <source>
        <dbReference type="SAM" id="MobiDB-lite"/>
    </source>
</evidence>
<dbReference type="AlphaFoldDB" id="A0A3B4E018"/>
<dbReference type="STRING" id="42514.ENSPNAP00000028656"/>
<dbReference type="GO" id="GO:0005930">
    <property type="term" value="C:axoneme"/>
    <property type="evidence" value="ECO:0007669"/>
    <property type="project" value="TreeGrafter"/>
</dbReference>
<organism evidence="7 8">
    <name type="scientific">Pygocentrus nattereri</name>
    <name type="common">Red-bellied piranha</name>
    <dbReference type="NCBI Taxonomy" id="42514"/>
    <lineage>
        <taxon>Eukaryota</taxon>
        <taxon>Metazoa</taxon>
        <taxon>Chordata</taxon>
        <taxon>Craniata</taxon>
        <taxon>Vertebrata</taxon>
        <taxon>Euteleostomi</taxon>
        <taxon>Actinopterygii</taxon>
        <taxon>Neopterygii</taxon>
        <taxon>Teleostei</taxon>
        <taxon>Ostariophysi</taxon>
        <taxon>Characiformes</taxon>
        <taxon>Characoidei</taxon>
        <taxon>Pygocentrus</taxon>
    </lineage>
</organism>
<dbReference type="RefSeq" id="XP_017543198.1">
    <property type="nucleotide sequence ID" value="XM_017687709.2"/>
</dbReference>
<keyword evidence="8" id="KW-1185">Reference proteome</keyword>
<feature type="domain" description="CCDC113/CCDC96 coiled-coil" evidence="6">
    <location>
        <begin position="314"/>
        <end position="488"/>
    </location>
</feature>
<dbReference type="InterPro" id="IPR051885">
    <property type="entry name" value="CC_CF"/>
</dbReference>
<protein>
    <recommendedName>
        <fullName evidence="6">CCDC113/CCDC96 coiled-coil domain-containing protein</fullName>
    </recommendedName>
</protein>
<dbReference type="InterPro" id="IPR025254">
    <property type="entry name" value="CCDC113/CCDC96_CC"/>
</dbReference>
<dbReference type="GeneTree" id="ENSGT00940000154521"/>
<reference evidence="7" key="3">
    <citation type="submission" date="2025-09" db="UniProtKB">
        <authorList>
            <consortium name="Ensembl"/>
        </authorList>
    </citation>
    <scope>IDENTIFICATION</scope>
</reference>
<comment type="subcellular location">
    <subcellularLocation>
        <location evidence="1">Cell projection</location>
        <location evidence="1">Cilium</location>
    </subcellularLocation>
</comment>
<dbReference type="CTD" id="257236"/>
<evidence type="ECO:0000313" key="7">
    <source>
        <dbReference type="Ensembl" id="ENSPNAP00000028656.1"/>
    </source>
</evidence>
<name>A0A3B4E018_PYGNA</name>
<reference evidence="7 8" key="1">
    <citation type="submission" date="2020-10" db="EMBL/GenBank/DDBJ databases">
        <title>Pygocentrus nattereri (red-bellied piranha) genome, fPygNat1, primary haplotype.</title>
        <authorList>
            <person name="Myers G."/>
            <person name="Meyer A."/>
            <person name="Karagic N."/>
            <person name="Pippel M."/>
            <person name="Winkler S."/>
            <person name="Tracey A."/>
            <person name="Wood J."/>
            <person name="Formenti G."/>
            <person name="Howe K."/>
            <person name="Fedrigo O."/>
            <person name="Jarvis E.D."/>
        </authorList>
    </citation>
    <scope>NUCLEOTIDE SEQUENCE [LARGE SCALE GENOMIC DNA]</scope>
</reference>
<feature type="coiled-coil region" evidence="4">
    <location>
        <begin position="356"/>
        <end position="383"/>
    </location>
</feature>
<keyword evidence="3" id="KW-0966">Cell projection</keyword>
<evidence type="ECO:0000313" key="8">
    <source>
        <dbReference type="Proteomes" id="UP001501920"/>
    </source>
</evidence>
<feature type="coiled-coil region" evidence="4">
    <location>
        <begin position="173"/>
        <end position="207"/>
    </location>
</feature>
<dbReference type="GO" id="GO:0060271">
    <property type="term" value="P:cilium assembly"/>
    <property type="evidence" value="ECO:0007669"/>
    <property type="project" value="TreeGrafter"/>
</dbReference>
<dbReference type="Proteomes" id="UP001501920">
    <property type="component" value="Chromosome 2"/>
</dbReference>
<feature type="region of interest" description="Disordered" evidence="5">
    <location>
        <begin position="1"/>
        <end position="53"/>
    </location>
</feature>
<evidence type="ECO:0000259" key="6">
    <source>
        <dbReference type="Pfam" id="PF13870"/>
    </source>
</evidence>
<sequence>MEEPSLEEVSPAADATVADSSEGHGDVVQTEAADAIQDGEEPAVPEADTTTGLEAEEMEKPAAEEHLGLVPVENLPETAELETIGEEPEEAVLLPDQTAGGDLPTGLTFEEGEAPGVDPLIGERFSREGSIKAEGDEQEKEDEGLAVLLSGTSEPEGQQLEDEAPSDQLQIEQQNLQTRYKEQLEILQELQAERDKLSQVNTQIQVKLADYFRRKMGEDPRPEQEKVVSDLQLRYQTYLDAIEDLKWQRLHHLELHQQQVEELKRQSQKKLELVERSWGALMKKKYELAVTALARKLGKPVAQAQVEQLQQAEQKQEEELVAVRLENIKLKMKTRKLEVELKAKEELAEGLHRIDFEQLKIENQTYNEKIEERSEELLKLRKKITHTEQVLTQVKEKLRFVQVENQAKRAQLAEVDAAVARKRDMLTRTKRARDSLRADNLSLRQRCGLLGNNMLLRDFEEKTDACESLKSRLETLKRRHAELTLKCAGVKQKLEHSRTTDH</sequence>
<dbReference type="PANTHER" id="PTHR15654">
    <property type="entry name" value="COILED-COIL DOMAIN-CONTAINING PROTEIN 113-RELATED"/>
    <property type="match status" value="1"/>
</dbReference>
<dbReference type="Pfam" id="PF13870">
    <property type="entry name" value="CCDC113_CCDC96_CC"/>
    <property type="match status" value="1"/>
</dbReference>
<dbReference type="PANTHER" id="PTHR15654:SF1">
    <property type="entry name" value="COILED-COIL DOMAIN-CONTAINING PROTEIN 96"/>
    <property type="match status" value="1"/>
</dbReference>
<dbReference type="GO" id="GO:0036064">
    <property type="term" value="C:ciliary basal body"/>
    <property type="evidence" value="ECO:0007669"/>
    <property type="project" value="TreeGrafter"/>
</dbReference>
<proteinExistence type="predicted"/>
<reference evidence="7" key="2">
    <citation type="submission" date="2025-08" db="UniProtKB">
        <authorList>
            <consortium name="Ensembl"/>
        </authorList>
    </citation>
    <scope>IDENTIFICATION</scope>
</reference>
<feature type="coiled-coil region" evidence="4">
    <location>
        <begin position="253"/>
        <end position="326"/>
    </location>
</feature>
<feature type="coiled-coil region" evidence="4">
    <location>
        <begin position="459"/>
        <end position="493"/>
    </location>
</feature>
<evidence type="ECO:0000256" key="1">
    <source>
        <dbReference type="ARBA" id="ARBA00004138"/>
    </source>
</evidence>
<accession>A0A3B4E018</accession>
<dbReference type="OMA" id="RLQQKCG"/>
<evidence type="ECO:0000256" key="3">
    <source>
        <dbReference type="ARBA" id="ARBA00023273"/>
    </source>
</evidence>
<evidence type="ECO:0000256" key="4">
    <source>
        <dbReference type="SAM" id="Coils"/>
    </source>
</evidence>
<dbReference type="GeneID" id="108414806"/>
<feature type="region of interest" description="Disordered" evidence="5">
    <location>
        <begin position="88"/>
        <end position="122"/>
    </location>
</feature>
<keyword evidence="2 4" id="KW-0175">Coiled coil</keyword>
<dbReference type="Ensembl" id="ENSPNAT00000015015.2">
    <property type="protein sequence ID" value="ENSPNAP00000028656.1"/>
    <property type="gene ID" value="ENSPNAG00000014439.2"/>
</dbReference>